<dbReference type="AlphaFoldDB" id="A0A101J9R9"/>
<keyword evidence="3" id="KW-1185">Reference proteome</keyword>
<dbReference type="SUPFAM" id="SSF56935">
    <property type="entry name" value="Porins"/>
    <property type="match status" value="1"/>
</dbReference>
<feature type="chain" id="PRO_5007097530" evidence="1">
    <location>
        <begin position="23"/>
        <end position="370"/>
    </location>
</feature>
<sequence length="370" mass="40444">MKKMLSLAAMFAVLGYASPATAEVKFGGDASVRLRGQFEDFNDVDTEDDLNFAYRVRLKASADLGSGYFFKAMLTSDNAAGGWNTVKENNTEDGEIDISNFYFGRMMENSHYMMGRLPLNSMNNPIFDLAMYPIPFYGPTSIIGVGDIPVATYNMDRIFGLNYGVKIGDGELNSTLIVLDNDVSDNLPSEGNGIFNDGYALHLSYKTNIGSVTVEPQAIVALTNLDGLVYENVSPFVVGANVTIPAGKAKIGMSGFYTAADDESGKNSAFYGGGAADVDYSGYLLRLKGEYDGLTAWVDYNHTNDKTDGGDVDYDNLFIWAQYNYKVYESAMGSFSLTPTVRYWALGEEAGSAEYDYSRLRTELIATVSF</sequence>
<name>A0A101J9R9_CHLLI</name>
<evidence type="ECO:0000313" key="3">
    <source>
        <dbReference type="Proteomes" id="UP000053937"/>
    </source>
</evidence>
<evidence type="ECO:0000313" key="2">
    <source>
        <dbReference type="EMBL" id="KUL22845.1"/>
    </source>
</evidence>
<accession>A0A101J9R9</accession>
<organism evidence="2 3">
    <name type="scientific">Chlorobium limicola</name>
    <dbReference type="NCBI Taxonomy" id="1092"/>
    <lineage>
        <taxon>Bacteria</taxon>
        <taxon>Pseudomonadati</taxon>
        <taxon>Chlorobiota</taxon>
        <taxon>Chlorobiia</taxon>
        <taxon>Chlorobiales</taxon>
        <taxon>Chlorobiaceae</taxon>
        <taxon>Chlorobium/Pelodictyon group</taxon>
        <taxon>Chlorobium</taxon>
    </lineage>
</organism>
<protein>
    <submittedName>
        <fullName evidence="2">Uncharacterized protein</fullName>
    </submittedName>
</protein>
<gene>
    <name evidence="2" type="ORF">ASB62_07475</name>
</gene>
<dbReference type="OrthoDB" id="596847at2"/>
<keyword evidence="1" id="KW-0732">Signal</keyword>
<comment type="caution">
    <text evidence="2">The sequence shown here is derived from an EMBL/GenBank/DDBJ whole genome shotgun (WGS) entry which is preliminary data.</text>
</comment>
<feature type="signal peptide" evidence="1">
    <location>
        <begin position="1"/>
        <end position="22"/>
    </location>
</feature>
<dbReference type="Proteomes" id="UP000053937">
    <property type="component" value="Unassembled WGS sequence"/>
</dbReference>
<dbReference type="EMBL" id="LMBR01000189">
    <property type="protein sequence ID" value="KUL22845.1"/>
    <property type="molecule type" value="Genomic_DNA"/>
</dbReference>
<proteinExistence type="predicted"/>
<reference evidence="2 3" key="1">
    <citation type="submission" date="2015-10" db="EMBL/GenBank/DDBJ databases">
        <title>Draft Genome Sequence of Chlorobium limicola strain Frasassi Growing under Artificial Lighting in the Frasassi Cave System.</title>
        <authorList>
            <person name="Mansor M."/>
            <person name="Macalady J."/>
        </authorList>
    </citation>
    <scope>NUCLEOTIDE SEQUENCE [LARGE SCALE GENOMIC DNA]</scope>
    <source>
        <strain evidence="2 3">Frasassi</strain>
    </source>
</reference>
<dbReference type="RefSeq" id="WP_059139292.1">
    <property type="nucleotide sequence ID" value="NZ_LMBR01000189.1"/>
</dbReference>
<evidence type="ECO:0000256" key="1">
    <source>
        <dbReference type="SAM" id="SignalP"/>
    </source>
</evidence>